<evidence type="ECO:0000256" key="4">
    <source>
        <dbReference type="ARBA" id="ARBA00035234"/>
    </source>
</evidence>
<keyword evidence="2" id="KW-0689">Ribosomal protein</keyword>
<dbReference type="RefSeq" id="XP_012371642.1">
    <property type="nucleotide sequence ID" value="XM_012516188.1"/>
</dbReference>
<dbReference type="GO" id="GO:0022625">
    <property type="term" value="C:cytosolic large ribosomal subunit"/>
    <property type="evidence" value="ECO:0007669"/>
    <property type="project" value="TreeGrafter"/>
</dbReference>
<dbReference type="GeneID" id="105743053"/>
<protein>
    <recommendedName>
        <fullName evidence="4">Large ribosomal subunit protein eL39</fullName>
    </recommendedName>
    <alternativeName>
        <fullName evidence="5">60S ribosomal protein L39</fullName>
    </alternativeName>
</protein>
<accession>A0A6P3VCS1</accession>
<organism evidence="8 9">
    <name type="scientific">Octodon degus</name>
    <name type="common">Degu</name>
    <name type="synonym">Sciurus degus</name>
    <dbReference type="NCBI Taxonomy" id="10160"/>
    <lineage>
        <taxon>Eukaryota</taxon>
        <taxon>Metazoa</taxon>
        <taxon>Chordata</taxon>
        <taxon>Craniata</taxon>
        <taxon>Vertebrata</taxon>
        <taxon>Euteleostomi</taxon>
        <taxon>Mammalia</taxon>
        <taxon>Eutheria</taxon>
        <taxon>Euarchontoglires</taxon>
        <taxon>Glires</taxon>
        <taxon>Rodentia</taxon>
        <taxon>Hystricomorpha</taxon>
        <taxon>Octodontidae</taxon>
        <taxon>Octodon</taxon>
    </lineage>
</organism>
<evidence type="ECO:0000256" key="1">
    <source>
        <dbReference type="ARBA" id="ARBA00009339"/>
    </source>
</evidence>
<comment type="subunit">
    <text evidence="7">Component of the large ribosomal subunit. Interacts with IMPACT.</text>
</comment>
<evidence type="ECO:0000256" key="2">
    <source>
        <dbReference type="ARBA" id="ARBA00022980"/>
    </source>
</evidence>
<dbReference type="Proteomes" id="UP000515203">
    <property type="component" value="Unplaced"/>
</dbReference>
<evidence type="ECO:0000256" key="3">
    <source>
        <dbReference type="ARBA" id="ARBA00023274"/>
    </source>
</evidence>
<dbReference type="AlphaFoldDB" id="A0A6P3VCS1"/>
<dbReference type="SUPFAM" id="SSF48662">
    <property type="entry name" value="Ribosomal protein L39e"/>
    <property type="match status" value="1"/>
</dbReference>
<dbReference type="GO" id="GO:0006412">
    <property type="term" value="P:translation"/>
    <property type="evidence" value="ECO:0007669"/>
    <property type="project" value="InterPro"/>
</dbReference>
<keyword evidence="3" id="KW-0687">Ribonucleoprotein</keyword>
<proteinExistence type="inferred from homology"/>
<comment type="function">
    <text evidence="6">RNA-binding component of the large ribosomal subunit. The ribosome is a large ribonucleoprotein complex responsible for the synthesis of proteins in the cell.</text>
</comment>
<comment type="similarity">
    <text evidence="1">Belongs to the eukaryotic ribosomal protein eL39 family.</text>
</comment>
<evidence type="ECO:0000313" key="9">
    <source>
        <dbReference type="RefSeq" id="XP_012371642.1"/>
    </source>
</evidence>
<sequence>MERYAKVKAPTSSVDKLLDEFIAEWALEAEVEESTIQCVLSPPTLNVSPHKTFRIKQFLVKKQKQNHPIPQQIRMKTGNKIRYNSKRRPWKRTRLGL</sequence>
<evidence type="ECO:0000256" key="6">
    <source>
        <dbReference type="ARBA" id="ARBA00046244"/>
    </source>
</evidence>
<evidence type="ECO:0000256" key="5">
    <source>
        <dbReference type="ARBA" id="ARBA00035339"/>
    </source>
</evidence>
<dbReference type="PANTHER" id="PTHR19970">
    <property type="entry name" value="RIBOSOMAL PROTEIN L39E"/>
    <property type="match status" value="1"/>
</dbReference>
<gene>
    <name evidence="9" type="primary">LOC105743053</name>
</gene>
<evidence type="ECO:0000256" key="7">
    <source>
        <dbReference type="ARBA" id="ARBA00046440"/>
    </source>
</evidence>
<dbReference type="InterPro" id="IPR023626">
    <property type="entry name" value="Ribosomal_eL39_dom_sf"/>
</dbReference>
<dbReference type="Pfam" id="PF00832">
    <property type="entry name" value="Ribosomal_L39"/>
    <property type="match status" value="1"/>
</dbReference>
<evidence type="ECO:0000313" key="8">
    <source>
        <dbReference type="Proteomes" id="UP000515203"/>
    </source>
</evidence>
<keyword evidence="8" id="KW-1185">Reference proteome</keyword>
<dbReference type="InterPro" id="IPR000077">
    <property type="entry name" value="Ribosomal_eL39"/>
</dbReference>
<dbReference type="InParanoid" id="A0A6P3VCS1"/>
<dbReference type="GO" id="GO:0003735">
    <property type="term" value="F:structural constituent of ribosome"/>
    <property type="evidence" value="ECO:0007669"/>
    <property type="project" value="InterPro"/>
</dbReference>
<dbReference type="FunFam" id="1.10.1620.10:FF:000001">
    <property type="entry name" value="60S ribosomal protein-like L39"/>
    <property type="match status" value="1"/>
</dbReference>
<dbReference type="Gene3D" id="1.10.1620.10">
    <property type="entry name" value="Ribosomal protein L39e"/>
    <property type="match status" value="1"/>
</dbReference>
<name>A0A6P3VCS1_OCTDE</name>
<dbReference type="PANTHER" id="PTHR19970:SF0">
    <property type="entry name" value="LARGE RIBOSOMAL SUBUNIT PROTEIN EL39"/>
    <property type="match status" value="1"/>
</dbReference>
<reference evidence="9" key="1">
    <citation type="submission" date="2025-08" db="UniProtKB">
        <authorList>
            <consortium name="RefSeq"/>
        </authorList>
    </citation>
    <scope>IDENTIFICATION</scope>
</reference>